<reference evidence="4 5" key="1">
    <citation type="submission" date="2015-09" db="EMBL/GenBank/DDBJ databases">
        <title>Host preference determinants of Valsa canker pathogens revealed by comparative genomics.</title>
        <authorList>
            <person name="Yin Z."/>
            <person name="Huang L."/>
        </authorList>
    </citation>
    <scope>NUCLEOTIDE SEQUENCE [LARGE SCALE GENOMIC DNA]</scope>
    <source>
        <strain evidence="4 5">YSFL</strain>
    </source>
</reference>
<name>A0A423VM50_CYTCH</name>
<evidence type="ECO:0000313" key="5">
    <source>
        <dbReference type="Proteomes" id="UP000284375"/>
    </source>
</evidence>
<dbReference type="GO" id="GO:0003700">
    <property type="term" value="F:DNA-binding transcription factor activity"/>
    <property type="evidence" value="ECO:0007669"/>
    <property type="project" value="InterPro"/>
</dbReference>
<dbReference type="CDD" id="cd14687">
    <property type="entry name" value="bZIP_ATF2"/>
    <property type="match status" value="1"/>
</dbReference>
<evidence type="ECO:0000256" key="2">
    <source>
        <dbReference type="SAM" id="MobiDB-lite"/>
    </source>
</evidence>
<evidence type="ECO:0000259" key="3">
    <source>
        <dbReference type="PROSITE" id="PS50217"/>
    </source>
</evidence>
<dbReference type="PROSITE" id="PS50217">
    <property type="entry name" value="BZIP"/>
    <property type="match status" value="1"/>
</dbReference>
<feature type="region of interest" description="Disordered" evidence="2">
    <location>
        <begin position="1"/>
        <end position="64"/>
    </location>
</feature>
<dbReference type="Proteomes" id="UP000284375">
    <property type="component" value="Unassembled WGS sequence"/>
</dbReference>
<dbReference type="EMBL" id="LJZO01000040">
    <property type="protein sequence ID" value="ROV91986.1"/>
    <property type="molecule type" value="Genomic_DNA"/>
</dbReference>
<feature type="coiled-coil region" evidence="1">
    <location>
        <begin position="68"/>
        <end position="109"/>
    </location>
</feature>
<sequence length="148" mass="16679">MGSTYSERMWWPRENTIIIPEDEPEIEEDHKDTPSDNASRDCSPAQPQPSTSAGDHRARNRTAATKCRAKAKANAAELEITEKETELQHQKLSAQVLSLQNEVLALKNEVLMHGNCDSDVIQQYLARAAKRVVGWHDLAGHWEAPPRR</sequence>
<protein>
    <recommendedName>
        <fullName evidence="3">BZIP domain-containing protein</fullName>
    </recommendedName>
</protein>
<keyword evidence="1" id="KW-0175">Coiled coil</keyword>
<evidence type="ECO:0000313" key="4">
    <source>
        <dbReference type="EMBL" id="ROV91986.1"/>
    </source>
</evidence>
<dbReference type="STRING" id="252740.A0A423VM50"/>
<dbReference type="InterPro" id="IPR004827">
    <property type="entry name" value="bZIP"/>
</dbReference>
<dbReference type="Pfam" id="PF07716">
    <property type="entry name" value="bZIP_2"/>
    <property type="match status" value="1"/>
</dbReference>
<evidence type="ECO:0000256" key="1">
    <source>
        <dbReference type="SAM" id="Coils"/>
    </source>
</evidence>
<dbReference type="PROSITE" id="PS00036">
    <property type="entry name" value="BZIP_BASIC"/>
    <property type="match status" value="1"/>
</dbReference>
<feature type="domain" description="BZIP" evidence="3">
    <location>
        <begin position="57"/>
        <end position="113"/>
    </location>
</feature>
<dbReference type="OrthoDB" id="295274at2759"/>
<gene>
    <name evidence="4" type="ORF">VSDG_07619</name>
</gene>
<dbReference type="AlphaFoldDB" id="A0A423VM50"/>
<comment type="caution">
    <text evidence="4">The sequence shown here is derived from an EMBL/GenBank/DDBJ whole genome shotgun (WGS) entry which is preliminary data.</text>
</comment>
<proteinExistence type="predicted"/>
<dbReference type="SMART" id="SM00338">
    <property type="entry name" value="BRLZ"/>
    <property type="match status" value="1"/>
</dbReference>
<organism evidence="4 5">
    <name type="scientific">Cytospora chrysosperma</name>
    <name type="common">Cytospora canker fungus</name>
    <name type="synonym">Sphaeria chrysosperma</name>
    <dbReference type="NCBI Taxonomy" id="252740"/>
    <lineage>
        <taxon>Eukaryota</taxon>
        <taxon>Fungi</taxon>
        <taxon>Dikarya</taxon>
        <taxon>Ascomycota</taxon>
        <taxon>Pezizomycotina</taxon>
        <taxon>Sordariomycetes</taxon>
        <taxon>Sordariomycetidae</taxon>
        <taxon>Diaporthales</taxon>
        <taxon>Cytosporaceae</taxon>
        <taxon>Cytospora</taxon>
    </lineage>
</organism>
<keyword evidence="5" id="KW-1185">Reference proteome</keyword>
<dbReference type="Gene3D" id="1.20.5.170">
    <property type="match status" value="1"/>
</dbReference>
<dbReference type="SUPFAM" id="SSF57959">
    <property type="entry name" value="Leucine zipper domain"/>
    <property type="match status" value="1"/>
</dbReference>
<dbReference type="InterPro" id="IPR046347">
    <property type="entry name" value="bZIP_sf"/>
</dbReference>
<accession>A0A423VM50</accession>